<feature type="transmembrane region" description="Helical" evidence="1">
    <location>
        <begin position="33"/>
        <end position="56"/>
    </location>
</feature>
<evidence type="ECO:0000313" key="3">
    <source>
        <dbReference type="Proteomes" id="UP000231426"/>
    </source>
</evidence>
<organism evidence="2 3">
    <name type="scientific">Candidatus Magasanikbacteria bacterium CG10_big_fil_rev_8_21_14_0_10_36_32</name>
    <dbReference type="NCBI Taxonomy" id="1974646"/>
    <lineage>
        <taxon>Bacteria</taxon>
        <taxon>Candidatus Magasanikiibacteriota</taxon>
    </lineage>
</organism>
<comment type="caution">
    <text evidence="2">The sequence shown here is derived from an EMBL/GenBank/DDBJ whole genome shotgun (WGS) entry which is preliminary data.</text>
</comment>
<dbReference type="AlphaFoldDB" id="A0A2M6W663"/>
<evidence type="ECO:0008006" key="4">
    <source>
        <dbReference type="Google" id="ProtNLM"/>
    </source>
</evidence>
<dbReference type="InterPro" id="IPR019277">
    <property type="entry name" value="DUF2304"/>
</dbReference>
<feature type="transmembrane region" description="Helical" evidence="1">
    <location>
        <begin position="68"/>
        <end position="86"/>
    </location>
</feature>
<protein>
    <recommendedName>
        <fullName evidence="4">DUF2304 domain-containing protein</fullName>
    </recommendedName>
</protein>
<evidence type="ECO:0000313" key="2">
    <source>
        <dbReference type="EMBL" id="PIT88264.1"/>
    </source>
</evidence>
<keyword evidence="1" id="KW-0472">Membrane</keyword>
<accession>A0A2M6W663</accession>
<name>A0A2M6W663_9BACT</name>
<gene>
    <name evidence="2" type="ORF">COU29_03285</name>
</gene>
<keyword evidence="1" id="KW-1133">Transmembrane helix</keyword>
<sequence length="110" mass="12645">MLAIQLILIALFALIVLKTVFRFRAGDLNWKELIFWLIFWLAAMVIVISPDSTFYLANKLGIGRGADLIVYVALVLLFIMVFGLTVKLEKMNRDITKLTRKNTLNNEEKK</sequence>
<dbReference type="Pfam" id="PF10066">
    <property type="entry name" value="DUF2304"/>
    <property type="match status" value="1"/>
</dbReference>
<keyword evidence="1" id="KW-0812">Transmembrane</keyword>
<evidence type="ECO:0000256" key="1">
    <source>
        <dbReference type="SAM" id="Phobius"/>
    </source>
</evidence>
<dbReference type="EMBL" id="PFBV01000004">
    <property type="protein sequence ID" value="PIT88264.1"/>
    <property type="molecule type" value="Genomic_DNA"/>
</dbReference>
<dbReference type="Proteomes" id="UP000231426">
    <property type="component" value="Unassembled WGS sequence"/>
</dbReference>
<proteinExistence type="predicted"/>
<reference evidence="3" key="1">
    <citation type="submission" date="2017-09" db="EMBL/GenBank/DDBJ databases">
        <title>Depth-based differentiation of microbial function through sediment-hosted aquifers and enrichment of novel symbionts in the deep terrestrial subsurface.</title>
        <authorList>
            <person name="Probst A.J."/>
            <person name="Ladd B."/>
            <person name="Jarett J.K."/>
            <person name="Geller-Mcgrath D.E."/>
            <person name="Sieber C.M.K."/>
            <person name="Emerson J.B."/>
            <person name="Anantharaman K."/>
            <person name="Thomas B.C."/>
            <person name="Malmstrom R."/>
            <person name="Stieglmeier M."/>
            <person name="Klingl A."/>
            <person name="Woyke T."/>
            <person name="Ryan C.M."/>
            <person name="Banfield J.F."/>
        </authorList>
    </citation>
    <scope>NUCLEOTIDE SEQUENCE [LARGE SCALE GENOMIC DNA]</scope>
</reference>